<evidence type="ECO:0000313" key="3">
    <source>
        <dbReference type="EMBL" id="NOU80352.1"/>
    </source>
</evidence>
<reference evidence="3 4" key="1">
    <citation type="submission" date="2019-10" db="EMBL/GenBank/DDBJ databases">
        <title>Description of Paenibacillus terricola sp. nov.</title>
        <authorList>
            <person name="Carlier A."/>
            <person name="Qi S."/>
        </authorList>
    </citation>
    <scope>NUCLEOTIDE SEQUENCE [LARGE SCALE GENOMIC DNA]</scope>
    <source>
        <strain evidence="3 4">LMG 31459</strain>
    </source>
</reference>
<keyword evidence="4" id="KW-1185">Reference proteome</keyword>
<feature type="region of interest" description="Disordered" evidence="1">
    <location>
        <begin position="166"/>
        <end position="257"/>
    </location>
</feature>
<dbReference type="RefSeq" id="WP_171718016.1">
    <property type="nucleotide sequence ID" value="NZ_WHOB01000043.1"/>
</dbReference>
<keyword evidence="2" id="KW-1133">Transmembrane helix</keyword>
<organism evidence="3 4">
    <name type="scientific">Paenibacillus phytohabitans</name>
    <dbReference type="NCBI Taxonomy" id="2654978"/>
    <lineage>
        <taxon>Bacteria</taxon>
        <taxon>Bacillati</taxon>
        <taxon>Bacillota</taxon>
        <taxon>Bacilli</taxon>
        <taxon>Bacillales</taxon>
        <taxon>Paenibacillaceae</taxon>
        <taxon>Paenibacillus</taxon>
    </lineage>
</organism>
<proteinExistence type="predicted"/>
<dbReference type="EMBL" id="WHOB01000043">
    <property type="protein sequence ID" value="NOU80352.1"/>
    <property type="molecule type" value="Genomic_DNA"/>
</dbReference>
<evidence type="ECO:0000313" key="4">
    <source>
        <dbReference type="Proteomes" id="UP000596857"/>
    </source>
</evidence>
<sequence length="370" mass="41432">MDAEIKELARTDVKAAMRKEYEENNQLLIKQVIKRATPREVKEIIFYVMARNNAIDAFLRLPESEQTLHAFKKAKALGQEYIELMERLRATRYPLAMKVKAERILFSDYTHVDYKKRTHFLDQGLPTPTRREQIFGKIGGALVTLFSWGWVAFWIILTLVSVFSDSSDSSPSTSNRLENHRDTFHRGGVSGGNASSKTVSDAPQIMDASGAVGYGNPGDSGNDALSTPASNENSSESSEHGDSSNHAEIPSDNSKQDVFKTNSSRLRIGPISNHLISASYFLPESNGNGIFEIFDGDKIQLITEEKVVVDFKITPDYPAIFKLNDEVIESHPTATNESVQWISFYPAETETNVEIDINGEVHNFFFILIN</sequence>
<gene>
    <name evidence="3" type="ORF">GC101_15890</name>
</gene>
<keyword evidence="2" id="KW-0472">Membrane</keyword>
<comment type="caution">
    <text evidence="3">The sequence shown here is derived from an EMBL/GenBank/DDBJ whole genome shotgun (WGS) entry which is preliminary data.</text>
</comment>
<name>A0ABX1YH49_9BACL</name>
<feature type="compositionally biased region" description="Polar residues" evidence="1">
    <location>
        <begin position="192"/>
        <end position="201"/>
    </location>
</feature>
<evidence type="ECO:0000256" key="1">
    <source>
        <dbReference type="SAM" id="MobiDB-lite"/>
    </source>
</evidence>
<protein>
    <recommendedName>
        <fullName evidence="5">DUF4115 domain-containing protein</fullName>
    </recommendedName>
</protein>
<keyword evidence="2" id="KW-0812">Transmembrane</keyword>
<dbReference type="Proteomes" id="UP000596857">
    <property type="component" value="Unassembled WGS sequence"/>
</dbReference>
<evidence type="ECO:0000256" key="2">
    <source>
        <dbReference type="SAM" id="Phobius"/>
    </source>
</evidence>
<accession>A0ABX1YH49</accession>
<evidence type="ECO:0008006" key="5">
    <source>
        <dbReference type="Google" id="ProtNLM"/>
    </source>
</evidence>
<feature type="transmembrane region" description="Helical" evidence="2">
    <location>
        <begin position="140"/>
        <end position="163"/>
    </location>
</feature>